<proteinExistence type="inferred from homology"/>
<dbReference type="PANTHER" id="PTHR43329">
    <property type="entry name" value="EPOXIDE HYDROLASE"/>
    <property type="match status" value="1"/>
</dbReference>
<organism evidence="3 4">
    <name type="scientific">Owenia fusiformis</name>
    <name type="common">Polychaete worm</name>
    <dbReference type="NCBI Taxonomy" id="6347"/>
    <lineage>
        <taxon>Eukaryota</taxon>
        <taxon>Metazoa</taxon>
        <taxon>Spiralia</taxon>
        <taxon>Lophotrochozoa</taxon>
        <taxon>Annelida</taxon>
        <taxon>Polychaeta</taxon>
        <taxon>Sedentaria</taxon>
        <taxon>Canalipalpata</taxon>
        <taxon>Sabellida</taxon>
        <taxon>Oweniida</taxon>
        <taxon>Oweniidae</taxon>
        <taxon>Owenia</taxon>
    </lineage>
</organism>
<keyword evidence="1" id="KW-0378">Hydrolase</keyword>
<accession>A0A8J1XUI4</accession>
<sequence>MGTLQKIIQVALIGSVCCFWGGTMVLGLLWTLITKGTGVFQKKERKEEPKCLQDPGLGAHHFVQLEDVKLHYVASGPEDGPLMVFVHGFPEFWYSWRHQIREFQSKYRVVSIDMRGYGESEKPSNVSDYNINKLASDIAQLVSQLGHEKCVLVGHDWGGAVCWQVAISHPEVVDCLVNCNIPHPAVFAKYMQTHFKQFMMSWYIFFFQWPCLPELFLGMNDFDFLKQAFSSRKMGIQNQDNRLTEEDLEAFKYTFQKNGMTAPINYYRSAIRGSLTPPPRSTKTPLEMPVLLIWGDKDGALAAPMADLSGQYCKDFTLQYVNGASHWVQQDEPTVVNEVMWEFLNRA</sequence>
<comment type="similarity">
    <text evidence="2">Belongs to the AB hydrolase superfamily. Epoxide hydrolase family.</text>
</comment>
<dbReference type="PRINTS" id="PR00111">
    <property type="entry name" value="ABHYDROLASE"/>
</dbReference>
<name>A0A8J1XUI4_OWEFU</name>
<protein>
    <submittedName>
        <fullName evidence="3">Uncharacterized protein</fullName>
    </submittedName>
</protein>
<dbReference type="Proteomes" id="UP000749559">
    <property type="component" value="Unassembled WGS sequence"/>
</dbReference>
<dbReference type="Gene3D" id="3.40.50.1820">
    <property type="entry name" value="alpha/beta hydrolase"/>
    <property type="match status" value="1"/>
</dbReference>
<dbReference type="InterPro" id="IPR000639">
    <property type="entry name" value="Epox_hydrolase-like"/>
</dbReference>
<dbReference type="OrthoDB" id="408373at2759"/>
<dbReference type="GO" id="GO:0004301">
    <property type="term" value="F:epoxide hydrolase activity"/>
    <property type="evidence" value="ECO:0007669"/>
    <property type="project" value="UniProtKB-ARBA"/>
</dbReference>
<dbReference type="InterPro" id="IPR000073">
    <property type="entry name" value="AB_hydrolase_1"/>
</dbReference>
<dbReference type="PRINTS" id="PR00412">
    <property type="entry name" value="EPOXHYDRLASE"/>
</dbReference>
<comment type="caution">
    <text evidence="3">The sequence shown here is derived from an EMBL/GenBank/DDBJ whole genome shotgun (WGS) entry which is preliminary data.</text>
</comment>
<dbReference type="EMBL" id="CAIIXF020000010">
    <property type="protein sequence ID" value="CAH1797220.1"/>
    <property type="molecule type" value="Genomic_DNA"/>
</dbReference>
<reference evidence="3" key="1">
    <citation type="submission" date="2022-03" db="EMBL/GenBank/DDBJ databases">
        <authorList>
            <person name="Martin C."/>
        </authorList>
    </citation>
    <scope>NUCLEOTIDE SEQUENCE</scope>
</reference>
<evidence type="ECO:0000256" key="2">
    <source>
        <dbReference type="ARBA" id="ARBA00038334"/>
    </source>
</evidence>
<evidence type="ECO:0000313" key="3">
    <source>
        <dbReference type="EMBL" id="CAH1797220.1"/>
    </source>
</evidence>
<dbReference type="SUPFAM" id="SSF53474">
    <property type="entry name" value="alpha/beta-Hydrolases"/>
    <property type="match status" value="1"/>
</dbReference>
<keyword evidence="4" id="KW-1185">Reference proteome</keyword>
<dbReference type="InterPro" id="IPR029058">
    <property type="entry name" value="AB_hydrolase_fold"/>
</dbReference>
<evidence type="ECO:0000313" key="4">
    <source>
        <dbReference type="Proteomes" id="UP000749559"/>
    </source>
</evidence>
<dbReference type="AlphaFoldDB" id="A0A8J1XUI4"/>
<gene>
    <name evidence="3" type="ORF">OFUS_LOCUS21548</name>
</gene>
<evidence type="ECO:0000256" key="1">
    <source>
        <dbReference type="ARBA" id="ARBA00022801"/>
    </source>
</evidence>
<dbReference type="Pfam" id="PF00561">
    <property type="entry name" value="Abhydrolase_1"/>
    <property type="match status" value="1"/>
</dbReference>